<evidence type="ECO:0000259" key="8">
    <source>
        <dbReference type="PROSITE" id="PS50928"/>
    </source>
</evidence>
<keyword evidence="2 7" id="KW-0813">Transport</keyword>
<name>G5IBD8_9FIRM</name>
<dbReference type="Pfam" id="PF00528">
    <property type="entry name" value="BPD_transp_1"/>
    <property type="match status" value="1"/>
</dbReference>
<keyword evidence="4 7" id="KW-0812">Transmembrane</keyword>
<dbReference type="InterPro" id="IPR000515">
    <property type="entry name" value="MetI-like"/>
</dbReference>
<sequence>MKGKNGLNPRKVSAFKDFCCVLPVLIFLAVFTYYPIVELFRISFTDWNLLNDRWQYVGIKNWKWLFGGSGTKYLWNSLRVTFLYSLGELSITLVGGMIFALIFNRMTKGFSIMRAIVFMPKYVAMSSAAVVFLWILNTDHGILNYFLSVFGFGRVDWLNNRSTALFSVLLLTGWRCIGYGMMVYLSAMMGIPTDYYEAASLDGASAVQRFFQITLPMLSPTTLFLFVTTFLASMKVFQSIDILTQGGPYRSTEVFVYNIYRYAMVDFRMDRASTVAIFFFIILLVITVATMKISNGKVNYDS</sequence>
<dbReference type="PATRIC" id="fig|742737.3.peg.857"/>
<organism evidence="9 10">
    <name type="scientific">Hungatella hathewayi WAL-18680</name>
    <dbReference type="NCBI Taxonomy" id="742737"/>
    <lineage>
        <taxon>Bacteria</taxon>
        <taxon>Bacillati</taxon>
        <taxon>Bacillota</taxon>
        <taxon>Clostridia</taxon>
        <taxon>Lachnospirales</taxon>
        <taxon>Lachnospiraceae</taxon>
        <taxon>Hungatella</taxon>
    </lineage>
</organism>
<dbReference type="PROSITE" id="PS50928">
    <property type="entry name" value="ABC_TM1"/>
    <property type="match status" value="1"/>
</dbReference>
<dbReference type="GO" id="GO:0055085">
    <property type="term" value="P:transmembrane transport"/>
    <property type="evidence" value="ECO:0007669"/>
    <property type="project" value="InterPro"/>
</dbReference>
<comment type="subcellular location">
    <subcellularLocation>
        <location evidence="1 7">Cell membrane</location>
        <topology evidence="1 7">Multi-pass membrane protein</topology>
    </subcellularLocation>
</comment>
<dbReference type="GO" id="GO:0005886">
    <property type="term" value="C:plasma membrane"/>
    <property type="evidence" value="ECO:0007669"/>
    <property type="project" value="UniProtKB-SubCell"/>
</dbReference>
<dbReference type="RefSeq" id="WP_006778846.1">
    <property type="nucleotide sequence ID" value="NZ_CP040506.1"/>
</dbReference>
<evidence type="ECO:0000256" key="4">
    <source>
        <dbReference type="ARBA" id="ARBA00022692"/>
    </source>
</evidence>
<feature type="transmembrane region" description="Helical" evidence="7">
    <location>
        <begin position="82"/>
        <end position="103"/>
    </location>
</feature>
<comment type="similarity">
    <text evidence="7">Belongs to the binding-protein-dependent transport system permease family.</text>
</comment>
<evidence type="ECO:0000256" key="3">
    <source>
        <dbReference type="ARBA" id="ARBA00022475"/>
    </source>
</evidence>
<evidence type="ECO:0000256" key="7">
    <source>
        <dbReference type="RuleBase" id="RU363032"/>
    </source>
</evidence>
<dbReference type="InterPro" id="IPR051393">
    <property type="entry name" value="ABC_transporter_permease"/>
</dbReference>
<keyword evidence="10" id="KW-1185">Reference proteome</keyword>
<dbReference type="Proteomes" id="UP000005384">
    <property type="component" value="Unassembled WGS sequence"/>
</dbReference>
<dbReference type="AlphaFoldDB" id="G5IBD8"/>
<feature type="transmembrane region" description="Helical" evidence="7">
    <location>
        <begin position="210"/>
        <end position="232"/>
    </location>
</feature>
<evidence type="ECO:0000256" key="5">
    <source>
        <dbReference type="ARBA" id="ARBA00022989"/>
    </source>
</evidence>
<evidence type="ECO:0000256" key="1">
    <source>
        <dbReference type="ARBA" id="ARBA00004651"/>
    </source>
</evidence>
<comment type="caution">
    <text evidence="9">The sequence shown here is derived from an EMBL/GenBank/DDBJ whole genome shotgun (WGS) entry which is preliminary data.</text>
</comment>
<evidence type="ECO:0000313" key="9">
    <source>
        <dbReference type="EMBL" id="EHI61245.1"/>
    </source>
</evidence>
<gene>
    <name evidence="9" type="ORF">HMPREF9473_00860</name>
</gene>
<accession>G5IBD8</accession>
<feature type="domain" description="ABC transmembrane type-1" evidence="8">
    <location>
        <begin position="78"/>
        <end position="290"/>
    </location>
</feature>
<keyword evidence="6 7" id="KW-0472">Membrane</keyword>
<dbReference type="CDD" id="cd06261">
    <property type="entry name" value="TM_PBP2"/>
    <property type="match status" value="1"/>
</dbReference>
<evidence type="ECO:0000256" key="2">
    <source>
        <dbReference type="ARBA" id="ARBA00022448"/>
    </source>
</evidence>
<feature type="transmembrane region" description="Helical" evidence="7">
    <location>
        <begin position="115"/>
        <end position="136"/>
    </location>
</feature>
<protein>
    <recommendedName>
        <fullName evidence="8">ABC transmembrane type-1 domain-containing protein</fullName>
    </recommendedName>
</protein>
<feature type="transmembrane region" description="Helical" evidence="7">
    <location>
        <begin position="12"/>
        <end position="34"/>
    </location>
</feature>
<feature type="transmembrane region" description="Helical" evidence="7">
    <location>
        <begin position="142"/>
        <end position="158"/>
    </location>
</feature>
<dbReference type="PANTHER" id="PTHR30193:SF37">
    <property type="entry name" value="INNER MEMBRANE ABC TRANSPORTER PERMEASE PROTEIN YCJO"/>
    <property type="match status" value="1"/>
</dbReference>
<dbReference type="HOGENOM" id="CLU_016047_0_2_9"/>
<feature type="transmembrane region" description="Helical" evidence="7">
    <location>
        <begin position="165"/>
        <end position="190"/>
    </location>
</feature>
<dbReference type="InterPro" id="IPR035906">
    <property type="entry name" value="MetI-like_sf"/>
</dbReference>
<evidence type="ECO:0000313" key="10">
    <source>
        <dbReference type="Proteomes" id="UP000005384"/>
    </source>
</evidence>
<feature type="transmembrane region" description="Helical" evidence="7">
    <location>
        <begin position="274"/>
        <end position="293"/>
    </location>
</feature>
<evidence type="ECO:0000256" key="6">
    <source>
        <dbReference type="ARBA" id="ARBA00023136"/>
    </source>
</evidence>
<keyword evidence="3" id="KW-1003">Cell membrane</keyword>
<dbReference type="PANTHER" id="PTHR30193">
    <property type="entry name" value="ABC TRANSPORTER PERMEASE PROTEIN"/>
    <property type="match status" value="1"/>
</dbReference>
<reference evidence="9 10" key="1">
    <citation type="submission" date="2011-08" db="EMBL/GenBank/DDBJ databases">
        <title>The Genome Sequence of Clostridium hathewayi WAL-18680.</title>
        <authorList>
            <consortium name="The Broad Institute Genome Sequencing Platform"/>
            <person name="Earl A."/>
            <person name="Ward D."/>
            <person name="Feldgarden M."/>
            <person name="Gevers D."/>
            <person name="Finegold S.M."/>
            <person name="Summanen P.H."/>
            <person name="Molitoris D.R."/>
            <person name="Song M."/>
            <person name="Daigneault M."/>
            <person name="Allen-Vercoe E."/>
            <person name="Young S.K."/>
            <person name="Zeng Q."/>
            <person name="Gargeya S."/>
            <person name="Fitzgerald M."/>
            <person name="Haas B."/>
            <person name="Abouelleil A."/>
            <person name="Alvarado L."/>
            <person name="Arachchi H.M."/>
            <person name="Berlin A."/>
            <person name="Brown A."/>
            <person name="Chapman S.B."/>
            <person name="Chen Z."/>
            <person name="Dunbar C."/>
            <person name="Freedman E."/>
            <person name="Gearin G."/>
            <person name="Gellesch M."/>
            <person name="Goldberg J."/>
            <person name="Griggs A."/>
            <person name="Gujja S."/>
            <person name="Heiman D."/>
            <person name="Howarth C."/>
            <person name="Larson L."/>
            <person name="Lui A."/>
            <person name="MacDonald P.J.P."/>
            <person name="Montmayeur A."/>
            <person name="Murphy C."/>
            <person name="Neiman D."/>
            <person name="Pearson M."/>
            <person name="Priest M."/>
            <person name="Roberts A."/>
            <person name="Saif S."/>
            <person name="Shea T."/>
            <person name="Shenoy N."/>
            <person name="Sisk P."/>
            <person name="Stolte C."/>
            <person name="Sykes S."/>
            <person name="Wortman J."/>
            <person name="Nusbaum C."/>
            <person name="Birren B."/>
        </authorList>
    </citation>
    <scope>NUCLEOTIDE SEQUENCE [LARGE SCALE GENOMIC DNA]</scope>
    <source>
        <strain evidence="9 10">WAL-18680</strain>
    </source>
</reference>
<dbReference type="Gene3D" id="1.10.3720.10">
    <property type="entry name" value="MetI-like"/>
    <property type="match status" value="1"/>
</dbReference>
<keyword evidence="5 7" id="KW-1133">Transmembrane helix</keyword>
<dbReference type="EMBL" id="ADLN01000006">
    <property type="protein sequence ID" value="EHI61245.1"/>
    <property type="molecule type" value="Genomic_DNA"/>
</dbReference>
<proteinExistence type="inferred from homology"/>
<dbReference type="OrthoDB" id="9779462at2"/>
<dbReference type="SUPFAM" id="SSF161098">
    <property type="entry name" value="MetI-like"/>
    <property type="match status" value="1"/>
</dbReference>